<keyword evidence="3 8" id="KW-0547">Nucleotide-binding</keyword>
<evidence type="ECO:0000313" key="11">
    <source>
        <dbReference type="Proteomes" id="UP000322084"/>
    </source>
</evidence>
<evidence type="ECO:0000259" key="9">
    <source>
        <dbReference type="PROSITE" id="PS00662"/>
    </source>
</evidence>
<dbReference type="SUPFAM" id="SSF160246">
    <property type="entry name" value="EspE N-terminal domain-like"/>
    <property type="match status" value="1"/>
</dbReference>
<dbReference type="PROSITE" id="PS00662">
    <property type="entry name" value="T2SP_E"/>
    <property type="match status" value="1"/>
</dbReference>
<dbReference type="CDD" id="cd01129">
    <property type="entry name" value="PulE-GspE-like"/>
    <property type="match status" value="1"/>
</dbReference>
<accession>A0A5A7MNX4</accession>
<evidence type="ECO:0000256" key="4">
    <source>
        <dbReference type="ARBA" id="ARBA00022840"/>
    </source>
</evidence>
<comment type="function">
    <text evidence="8">ATPase component of the type II secretion system required for the energy-dependent secretion of extracellular factors such as proteases and toxins from the periplasm. Acts as a molecular motor to provide the energy that is required for assembly of the pseudopilus and the extrusion of substrates generated in the cytoplasm.</text>
</comment>
<protein>
    <recommendedName>
        <fullName evidence="8">Type II secretion system protein E</fullName>
        <shortName evidence="8">T2SS protein E</shortName>
    </recommendedName>
    <alternativeName>
        <fullName evidence="8">Type II traffic warden ATPase</fullName>
    </alternativeName>
</protein>
<dbReference type="AlphaFoldDB" id="A0A5A7MNX4"/>
<dbReference type="Pfam" id="PF05157">
    <property type="entry name" value="MshEN"/>
    <property type="match status" value="1"/>
</dbReference>
<keyword evidence="2 8" id="KW-0813">Transport</keyword>
<organism evidence="10 11">
    <name type="scientific">Iodidimonas gelatinilytica</name>
    <dbReference type="NCBI Taxonomy" id="1236966"/>
    <lineage>
        <taxon>Bacteria</taxon>
        <taxon>Pseudomonadati</taxon>
        <taxon>Pseudomonadota</taxon>
        <taxon>Alphaproteobacteria</taxon>
        <taxon>Iodidimonadales</taxon>
        <taxon>Iodidimonadaceae</taxon>
        <taxon>Iodidimonas</taxon>
    </lineage>
</organism>
<evidence type="ECO:0000256" key="1">
    <source>
        <dbReference type="ARBA" id="ARBA00006611"/>
    </source>
</evidence>
<dbReference type="GO" id="GO:0016887">
    <property type="term" value="F:ATP hydrolysis activity"/>
    <property type="evidence" value="ECO:0007669"/>
    <property type="project" value="TreeGrafter"/>
</dbReference>
<dbReference type="GO" id="GO:0015628">
    <property type="term" value="P:protein secretion by the type II secretion system"/>
    <property type="evidence" value="ECO:0007669"/>
    <property type="project" value="UniProtKB-UniRule"/>
</dbReference>
<dbReference type="PANTHER" id="PTHR30258:SF2">
    <property type="entry name" value="COMG OPERON PROTEIN 1"/>
    <property type="match status" value="1"/>
</dbReference>
<dbReference type="PANTHER" id="PTHR30258">
    <property type="entry name" value="TYPE II SECRETION SYSTEM PROTEIN GSPE-RELATED"/>
    <property type="match status" value="1"/>
</dbReference>
<keyword evidence="6" id="KW-1278">Translocase</keyword>
<reference evidence="10 11" key="1">
    <citation type="submission" date="2019-09" db="EMBL/GenBank/DDBJ databases">
        <title>NBRP : Genome information of microbial organism related human and environment.</title>
        <authorList>
            <person name="Hattori M."/>
            <person name="Oshima K."/>
            <person name="Inaba H."/>
            <person name="Suda W."/>
            <person name="Sakamoto M."/>
            <person name="Iino T."/>
            <person name="Kitahara M."/>
            <person name="Oshida Y."/>
            <person name="Iida T."/>
            <person name="Kudo T."/>
            <person name="Itoh T."/>
            <person name="Ohkuma M."/>
        </authorList>
    </citation>
    <scope>NUCLEOTIDE SEQUENCE [LARGE SCALE GENOMIC DNA]</scope>
    <source>
        <strain evidence="10 11">Hi-2</strain>
    </source>
</reference>
<keyword evidence="4 8" id="KW-0067">ATP-binding</keyword>
<evidence type="ECO:0000256" key="8">
    <source>
        <dbReference type="RuleBase" id="RU366070"/>
    </source>
</evidence>
<feature type="domain" description="Bacterial type II secretion system protein E" evidence="9">
    <location>
        <begin position="382"/>
        <end position="396"/>
    </location>
</feature>
<comment type="catalytic activity">
    <reaction evidence="7">
        <text>ATP + H2O + cellular proteinSide 1 = ADP + phosphate + cellular proteinSide 2.</text>
        <dbReference type="EC" id="7.4.2.8"/>
    </reaction>
</comment>
<sequence>MATKNSMSDQFATYLADNGRLQPAMLERAQRVSESTGESLSVLLLKLGLMSERDLADTLAQCYGLNLVESADYPIDPVDGADFKIRFLRHARLVPLALSDEELVLAMADPGDRFAIDSMALLTGRSVRVMVGLPSEIEQAIERLYGPQRETASNADDGLDGFDDGLETDIERLRDQASEAPVVRLVNRMIGDAIDLRASDIHLEPYETRLRLRYRVDGVLQDGEAPPARLKAAIVSRLKIMAKLNIAERRLPQDGRIKLAVRGSAIDLRVSTLPSLFGEGVVLRVLNRDSVSLDFASLGIEGDNLQRLKEGLTRPNGIFLVTGPTGSGKTTTLYAALSSLNDAERKIVTVEDPVEYQLDGVNQIQVKPTIGLTFASALRAILRQDPDIVLIGEIRDLETAQIASQAALTGHLVLSTLHTNSAAASVTRLLDMGVESYLVTATLNGVAAQRLVRRLCDACKTPYSVDEETSLKLGLDRLGGGVGDTLYHPKGCEQCGQSGYRGRTSILETLVMTDDLRRIILKDGDERAVHRAAVAAGMRTLYEDGLRKALLGETSVEEVLRTAQEG</sequence>
<dbReference type="InterPro" id="IPR037257">
    <property type="entry name" value="T2SS_E_N_sf"/>
</dbReference>
<evidence type="ECO:0000256" key="6">
    <source>
        <dbReference type="ARBA" id="ARBA00022967"/>
    </source>
</evidence>
<comment type="similarity">
    <text evidence="1 8">Belongs to the GSP E family.</text>
</comment>
<dbReference type="Gene3D" id="3.30.300.160">
    <property type="entry name" value="Type II secretion system, protein E, N-terminal domain"/>
    <property type="match status" value="1"/>
</dbReference>
<dbReference type="InterPro" id="IPR007831">
    <property type="entry name" value="T2SS_GspE_N"/>
</dbReference>
<dbReference type="SMART" id="SM00382">
    <property type="entry name" value="AAA"/>
    <property type="match status" value="1"/>
</dbReference>
<dbReference type="Gene3D" id="3.30.450.90">
    <property type="match status" value="1"/>
</dbReference>
<dbReference type="FunFam" id="3.40.50.300:FF:000398">
    <property type="entry name" value="Type IV pilus assembly ATPase PilB"/>
    <property type="match status" value="1"/>
</dbReference>
<dbReference type="GO" id="GO:0008564">
    <property type="term" value="F:protein-exporting ATPase activity"/>
    <property type="evidence" value="ECO:0007669"/>
    <property type="project" value="UniProtKB-EC"/>
</dbReference>
<dbReference type="GO" id="GO:0005886">
    <property type="term" value="C:plasma membrane"/>
    <property type="evidence" value="ECO:0007669"/>
    <property type="project" value="UniProtKB-SubCell"/>
</dbReference>
<keyword evidence="5 8" id="KW-0653">Protein transport</keyword>
<dbReference type="InterPro" id="IPR027417">
    <property type="entry name" value="P-loop_NTPase"/>
</dbReference>
<dbReference type="InterPro" id="IPR003593">
    <property type="entry name" value="AAA+_ATPase"/>
</dbReference>
<dbReference type="Pfam" id="PF00437">
    <property type="entry name" value="T2SSE"/>
    <property type="match status" value="1"/>
</dbReference>
<comment type="subcellular location">
    <subcellularLocation>
        <location evidence="8">Cell inner membrane</location>
    </subcellularLocation>
</comment>
<dbReference type="RefSeq" id="WP_149999268.1">
    <property type="nucleotide sequence ID" value="NZ_BKCL01000001.1"/>
</dbReference>
<proteinExistence type="inferred from homology"/>
<evidence type="ECO:0000313" key="10">
    <source>
        <dbReference type="EMBL" id="GEQ96599.1"/>
    </source>
</evidence>
<dbReference type="FunFam" id="3.30.450.90:FF:000001">
    <property type="entry name" value="Type II secretion system ATPase GspE"/>
    <property type="match status" value="1"/>
</dbReference>
<evidence type="ECO:0000256" key="3">
    <source>
        <dbReference type="ARBA" id="ARBA00022741"/>
    </source>
</evidence>
<dbReference type="GO" id="GO:0015627">
    <property type="term" value="C:type II protein secretion system complex"/>
    <property type="evidence" value="ECO:0007669"/>
    <property type="project" value="UniProtKB-UniRule"/>
</dbReference>
<dbReference type="InterPro" id="IPR013369">
    <property type="entry name" value="T2SS_GspE"/>
</dbReference>
<dbReference type="GO" id="GO:0005524">
    <property type="term" value="F:ATP binding"/>
    <property type="evidence" value="ECO:0007669"/>
    <property type="project" value="UniProtKB-UniRule"/>
</dbReference>
<dbReference type="Gene3D" id="1.10.40.70">
    <property type="match status" value="1"/>
</dbReference>
<name>A0A5A7MNX4_9PROT</name>
<evidence type="ECO:0000256" key="5">
    <source>
        <dbReference type="ARBA" id="ARBA00022927"/>
    </source>
</evidence>
<dbReference type="NCBIfam" id="TIGR02533">
    <property type="entry name" value="type_II_gspE"/>
    <property type="match status" value="1"/>
</dbReference>
<comment type="caution">
    <text evidence="10">The sequence shown here is derived from an EMBL/GenBank/DDBJ whole genome shotgun (WGS) entry which is preliminary data.</text>
</comment>
<dbReference type="SUPFAM" id="SSF52540">
    <property type="entry name" value="P-loop containing nucleoside triphosphate hydrolases"/>
    <property type="match status" value="1"/>
</dbReference>
<dbReference type="EMBL" id="BKCL01000001">
    <property type="protein sequence ID" value="GEQ96599.1"/>
    <property type="molecule type" value="Genomic_DNA"/>
</dbReference>
<dbReference type="InterPro" id="IPR001482">
    <property type="entry name" value="T2SS/T4SS_dom"/>
</dbReference>
<dbReference type="Proteomes" id="UP000322084">
    <property type="component" value="Unassembled WGS sequence"/>
</dbReference>
<gene>
    <name evidence="10" type="primary">xpsE</name>
    <name evidence="10" type="ORF">JCM17844_02360</name>
</gene>
<evidence type="ECO:0000256" key="7">
    <source>
        <dbReference type="ARBA" id="ARBA00034006"/>
    </source>
</evidence>
<dbReference type="Gene3D" id="3.40.50.300">
    <property type="entry name" value="P-loop containing nucleotide triphosphate hydrolases"/>
    <property type="match status" value="1"/>
</dbReference>
<evidence type="ECO:0000256" key="2">
    <source>
        <dbReference type="ARBA" id="ARBA00022448"/>
    </source>
</evidence>